<evidence type="ECO:0000256" key="4">
    <source>
        <dbReference type="ARBA" id="ARBA00022571"/>
    </source>
</evidence>
<evidence type="ECO:0000256" key="8">
    <source>
        <dbReference type="ARBA" id="ARBA00022840"/>
    </source>
</evidence>
<dbReference type="PROSITE" id="PS00565">
    <property type="entry name" value="ARGININOSUCCIN_SYN_2"/>
    <property type="match status" value="1"/>
</dbReference>
<dbReference type="SUPFAM" id="SSF52402">
    <property type="entry name" value="Adenine nucleotide alpha hydrolases-like"/>
    <property type="match status" value="1"/>
</dbReference>
<evidence type="ECO:0000256" key="7">
    <source>
        <dbReference type="ARBA" id="ARBA00022741"/>
    </source>
</evidence>
<comment type="catalytic activity">
    <reaction evidence="9">
        <text>L-citrulline + L-aspartate + ATP = 2-(N(omega)-L-arginino)succinate + AMP + diphosphate + H(+)</text>
        <dbReference type="Rhea" id="RHEA:10932"/>
        <dbReference type="ChEBI" id="CHEBI:15378"/>
        <dbReference type="ChEBI" id="CHEBI:29991"/>
        <dbReference type="ChEBI" id="CHEBI:30616"/>
        <dbReference type="ChEBI" id="CHEBI:33019"/>
        <dbReference type="ChEBI" id="CHEBI:57472"/>
        <dbReference type="ChEBI" id="CHEBI:57743"/>
        <dbReference type="ChEBI" id="CHEBI:456215"/>
        <dbReference type="EC" id="6.3.4.5"/>
    </reaction>
</comment>
<name>A0A3P3XGX7_9SPIR</name>
<evidence type="ECO:0000256" key="9">
    <source>
        <dbReference type="HAMAP-Rule" id="MF_00005"/>
    </source>
</evidence>
<dbReference type="Gene3D" id="1.20.5.470">
    <property type="entry name" value="Single helix bin"/>
    <property type="match status" value="1"/>
</dbReference>
<evidence type="ECO:0000256" key="6">
    <source>
        <dbReference type="ARBA" id="ARBA00022605"/>
    </source>
</evidence>
<feature type="binding site" evidence="9">
    <location>
        <position position="91"/>
    </location>
    <ligand>
        <name>L-citrulline</name>
        <dbReference type="ChEBI" id="CHEBI:57743"/>
    </ligand>
</feature>
<dbReference type="InterPro" id="IPR048267">
    <property type="entry name" value="Arginosuc_syn_N"/>
</dbReference>
<accession>A0A3P3XGX7</accession>
<keyword evidence="7 9" id="KW-0547">Nucleotide-binding</keyword>
<feature type="binding site" evidence="9">
    <location>
        <position position="122"/>
    </location>
    <ligand>
        <name>L-aspartate</name>
        <dbReference type="ChEBI" id="CHEBI:29991"/>
    </ligand>
</feature>
<dbReference type="CDD" id="cd01999">
    <property type="entry name" value="ASS"/>
    <property type="match status" value="1"/>
</dbReference>
<dbReference type="InterPro" id="IPR048268">
    <property type="entry name" value="Arginosuc_syn_C"/>
</dbReference>
<dbReference type="FunFam" id="3.90.1260.10:FF:000007">
    <property type="entry name" value="Argininosuccinate synthase"/>
    <property type="match status" value="1"/>
</dbReference>
<feature type="binding site" evidence="9">
    <location>
        <position position="261"/>
    </location>
    <ligand>
        <name>L-citrulline</name>
        <dbReference type="ChEBI" id="CHEBI:57743"/>
    </ligand>
</feature>
<comment type="subunit">
    <text evidence="2 9">Homotetramer.</text>
</comment>
<dbReference type="EC" id="6.3.4.5" evidence="3 9"/>
<dbReference type="Pfam" id="PF00764">
    <property type="entry name" value="Arginosuc_synth"/>
    <property type="match status" value="1"/>
</dbReference>
<dbReference type="Pfam" id="PF20979">
    <property type="entry name" value="Arginosuc_syn_C"/>
    <property type="match status" value="1"/>
</dbReference>
<dbReference type="InterPro" id="IPR001518">
    <property type="entry name" value="Arginosuc_synth"/>
</dbReference>
<feature type="domain" description="Arginosuccinate synthase C-terminal" evidence="11">
    <location>
        <begin position="174"/>
        <end position="392"/>
    </location>
</feature>
<feature type="binding site" evidence="9">
    <location>
        <position position="118"/>
    </location>
    <ligand>
        <name>L-aspartate</name>
        <dbReference type="ChEBI" id="CHEBI:29991"/>
    </ligand>
</feature>
<dbReference type="InterPro" id="IPR014729">
    <property type="entry name" value="Rossmann-like_a/b/a_fold"/>
</dbReference>
<sequence>MKKKIVLAYSGGLDTTVIVPWLKENYDCEVIAVCGDVGQEADFDAIGKRAIASGASKFIKLDQKEEFVKEYLWALVKAGTPYEKKYLLGTSAARPLLAKGLAEVALAEGADAVAHGCTGKGNDQVRFELGVKAFAPEMEVIAPWRIWDIQSREEEIAYLEARGIPVPMKKSDSYSRDDNLWHISHEGLDLEDPANEPHFEGMLKMCVTPEKAPDKPEYVTIGFQNGVPVSVNGEKLDPVSIVSKLNKIGGANGIGIADMVENRVVGMKSRGVYETPGGTIIMEAHDRLEMLCLDKKTLSFKMTVAQRFAEILYEGEWFSPLCKALCAFVDSTQSTVTGQVTLKLYKGNIIFAGATSPYSLYDASLASFTTGPLFSHKDSTGFINLFGLPTKVRARLNERIKKDGLAAGPDVVKPGSSGYTAPAGD</sequence>
<dbReference type="Gene3D" id="3.90.1260.10">
    <property type="entry name" value="Argininosuccinate synthetase, chain A, domain 2"/>
    <property type="match status" value="1"/>
</dbReference>
<evidence type="ECO:0000259" key="11">
    <source>
        <dbReference type="Pfam" id="PF20979"/>
    </source>
</evidence>
<dbReference type="GO" id="GO:0005737">
    <property type="term" value="C:cytoplasm"/>
    <property type="evidence" value="ECO:0007669"/>
    <property type="project" value="UniProtKB-SubCell"/>
</dbReference>
<comment type="similarity">
    <text evidence="9">Belongs to the argininosuccinate synthase family. Type 1 subfamily.</text>
</comment>
<feature type="binding site" evidence="9">
    <location>
        <position position="126"/>
    </location>
    <ligand>
        <name>L-citrulline</name>
        <dbReference type="ChEBI" id="CHEBI:57743"/>
    </ligand>
</feature>
<dbReference type="UniPathway" id="UPA00068">
    <property type="reaction ID" value="UER00113"/>
</dbReference>
<feature type="binding site" evidence="9">
    <location>
        <position position="175"/>
    </location>
    <ligand>
        <name>L-citrulline</name>
        <dbReference type="ChEBI" id="CHEBI:57743"/>
    </ligand>
</feature>
<dbReference type="GO" id="GO:0000050">
    <property type="term" value="P:urea cycle"/>
    <property type="evidence" value="ECO:0007669"/>
    <property type="project" value="TreeGrafter"/>
</dbReference>
<dbReference type="NCBIfam" id="NF001770">
    <property type="entry name" value="PRK00509.1"/>
    <property type="match status" value="1"/>
</dbReference>
<proteinExistence type="inferred from homology"/>
<reference evidence="12" key="1">
    <citation type="submission" date="2017-02" db="EMBL/GenBank/DDBJ databases">
        <authorList>
            <person name="Regsiter A."/>
            <person name="William W."/>
        </authorList>
    </citation>
    <scope>NUCLEOTIDE SEQUENCE</scope>
    <source>
        <strain evidence="12">Bib</strain>
    </source>
</reference>
<dbReference type="PANTHER" id="PTHR11587">
    <property type="entry name" value="ARGININOSUCCINATE SYNTHASE"/>
    <property type="match status" value="1"/>
</dbReference>
<comment type="subcellular location">
    <subcellularLocation>
        <location evidence="9">Cytoplasm</location>
    </subcellularLocation>
</comment>
<feature type="binding site" evidence="9">
    <location>
        <position position="184"/>
    </location>
    <ligand>
        <name>L-citrulline</name>
        <dbReference type="ChEBI" id="CHEBI:57743"/>
    </ligand>
</feature>
<protein>
    <recommendedName>
        <fullName evidence="3 9">Argininosuccinate synthase</fullName>
        <ecNumber evidence="3 9">6.3.4.5</ecNumber>
    </recommendedName>
    <alternativeName>
        <fullName evidence="9">Citrulline--aspartate ligase</fullName>
    </alternativeName>
</protein>
<evidence type="ECO:0000259" key="10">
    <source>
        <dbReference type="Pfam" id="PF00764"/>
    </source>
</evidence>
<dbReference type="SUPFAM" id="SSF69864">
    <property type="entry name" value="Argininosuccinate synthetase, C-terminal domain"/>
    <property type="match status" value="1"/>
</dbReference>
<organism evidence="12">
    <name type="scientific">uncultured spirochete</name>
    <dbReference type="NCBI Taxonomy" id="156406"/>
    <lineage>
        <taxon>Bacteria</taxon>
        <taxon>Pseudomonadati</taxon>
        <taxon>Spirochaetota</taxon>
        <taxon>Spirochaetia</taxon>
        <taxon>Spirochaetales</taxon>
        <taxon>environmental samples</taxon>
    </lineage>
</organism>
<dbReference type="EMBL" id="FWDM01000007">
    <property type="protein sequence ID" value="SLM10706.1"/>
    <property type="molecule type" value="Genomic_DNA"/>
</dbReference>
<feature type="binding site" evidence="9">
    <location>
        <position position="116"/>
    </location>
    <ligand>
        <name>ATP</name>
        <dbReference type="ChEBI" id="CHEBI:30616"/>
    </ligand>
</feature>
<keyword evidence="6 9" id="KW-0028">Amino-acid biosynthesis</keyword>
<dbReference type="InterPro" id="IPR018223">
    <property type="entry name" value="Arginosuc_synth_CS"/>
</dbReference>
<dbReference type="InterPro" id="IPR023434">
    <property type="entry name" value="Arginosuc_synth_type_1_subfam"/>
</dbReference>
<dbReference type="NCBIfam" id="TIGR00032">
    <property type="entry name" value="argG"/>
    <property type="match status" value="1"/>
</dbReference>
<dbReference type="GO" id="GO:0006526">
    <property type="term" value="P:L-arginine biosynthetic process"/>
    <property type="evidence" value="ECO:0007669"/>
    <property type="project" value="UniProtKB-UniRule"/>
</dbReference>
<dbReference type="GO" id="GO:0004055">
    <property type="term" value="F:argininosuccinate synthase activity"/>
    <property type="evidence" value="ECO:0007669"/>
    <property type="project" value="UniProtKB-UniRule"/>
</dbReference>
<evidence type="ECO:0000256" key="5">
    <source>
        <dbReference type="ARBA" id="ARBA00022598"/>
    </source>
</evidence>
<feature type="binding site" evidence="9">
    <location>
        <position position="122"/>
    </location>
    <ligand>
        <name>L-citrulline</name>
        <dbReference type="ChEBI" id="CHEBI:57743"/>
    </ligand>
</feature>
<feature type="domain" description="Arginosuccinate synthase-like N-terminal" evidence="10">
    <location>
        <begin position="4"/>
        <end position="165"/>
    </location>
</feature>
<keyword evidence="9" id="KW-0963">Cytoplasm</keyword>
<evidence type="ECO:0000256" key="2">
    <source>
        <dbReference type="ARBA" id="ARBA00011881"/>
    </source>
</evidence>
<comment type="caution">
    <text evidence="9">Lacks conserved residue(s) required for the propagation of feature annotation.</text>
</comment>
<dbReference type="PANTHER" id="PTHR11587:SF2">
    <property type="entry name" value="ARGININOSUCCINATE SYNTHASE"/>
    <property type="match status" value="1"/>
</dbReference>
<evidence type="ECO:0000256" key="1">
    <source>
        <dbReference type="ARBA" id="ARBA00004967"/>
    </source>
</evidence>
<feature type="binding site" evidence="9">
    <location>
        <position position="123"/>
    </location>
    <ligand>
        <name>L-aspartate</name>
        <dbReference type="ChEBI" id="CHEBI:29991"/>
    </ligand>
</feature>
<dbReference type="AlphaFoldDB" id="A0A3P3XGX7"/>
<evidence type="ECO:0000313" key="12">
    <source>
        <dbReference type="EMBL" id="SLM10706.1"/>
    </source>
</evidence>
<dbReference type="InterPro" id="IPR024074">
    <property type="entry name" value="AS_cat/multimer_dom_body"/>
</dbReference>
<comment type="pathway">
    <text evidence="1 9">Amino-acid biosynthesis; L-arginine biosynthesis; L-arginine from L-ornithine and carbamoyl phosphate: step 2/3.</text>
</comment>
<gene>
    <name evidence="9 12" type="primary">argG</name>
    <name evidence="12" type="ORF">SPIROBIBN47_150100</name>
</gene>
<dbReference type="GO" id="GO:0000053">
    <property type="term" value="P:argininosuccinate metabolic process"/>
    <property type="evidence" value="ECO:0007669"/>
    <property type="project" value="TreeGrafter"/>
</dbReference>
<feature type="binding site" evidence="9">
    <location>
        <begin position="8"/>
        <end position="16"/>
    </location>
    <ligand>
        <name>ATP</name>
        <dbReference type="ChEBI" id="CHEBI:30616"/>
    </ligand>
</feature>
<feature type="binding site" evidence="9">
    <location>
        <position position="273"/>
    </location>
    <ligand>
        <name>L-citrulline</name>
        <dbReference type="ChEBI" id="CHEBI:57743"/>
    </ligand>
</feature>
<keyword evidence="5 9" id="KW-0436">Ligase</keyword>
<keyword evidence="4 9" id="KW-0055">Arginine biosynthesis</keyword>
<dbReference type="HAMAP" id="MF_00005">
    <property type="entry name" value="Arg_succ_synth_type1"/>
    <property type="match status" value="1"/>
</dbReference>
<dbReference type="PROSITE" id="PS00564">
    <property type="entry name" value="ARGININOSUCCIN_SYN_1"/>
    <property type="match status" value="1"/>
</dbReference>
<dbReference type="GO" id="GO:0005524">
    <property type="term" value="F:ATP binding"/>
    <property type="evidence" value="ECO:0007669"/>
    <property type="project" value="UniProtKB-UniRule"/>
</dbReference>
<evidence type="ECO:0000256" key="3">
    <source>
        <dbReference type="ARBA" id="ARBA00012286"/>
    </source>
</evidence>
<dbReference type="FunFam" id="3.40.50.620:FF:000019">
    <property type="entry name" value="Argininosuccinate synthase"/>
    <property type="match status" value="1"/>
</dbReference>
<keyword evidence="8 9" id="KW-0067">ATP-binding</keyword>
<feature type="binding site" evidence="9">
    <location>
        <position position="86"/>
    </location>
    <ligand>
        <name>L-citrulline</name>
        <dbReference type="ChEBI" id="CHEBI:57743"/>
    </ligand>
</feature>
<dbReference type="Gene3D" id="3.40.50.620">
    <property type="entry name" value="HUPs"/>
    <property type="match status" value="1"/>
</dbReference>